<organism evidence="5 6">
    <name type="scientific">Amycolatopsis alkalitolerans</name>
    <dbReference type="NCBI Taxonomy" id="2547244"/>
    <lineage>
        <taxon>Bacteria</taxon>
        <taxon>Bacillati</taxon>
        <taxon>Actinomycetota</taxon>
        <taxon>Actinomycetes</taxon>
        <taxon>Pseudonocardiales</taxon>
        <taxon>Pseudonocardiaceae</taxon>
        <taxon>Amycolatopsis</taxon>
    </lineage>
</organism>
<dbReference type="EMBL" id="VDFW01000018">
    <property type="protein sequence ID" value="TNC23762.1"/>
    <property type="molecule type" value="Genomic_DNA"/>
</dbReference>
<evidence type="ECO:0000256" key="2">
    <source>
        <dbReference type="ARBA" id="ARBA00022898"/>
    </source>
</evidence>
<dbReference type="Pfam" id="PF03711">
    <property type="entry name" value="OKR_DC_1_C"/>
    <property type="match status" value="1"/>
</dbReference>
<keyword evidence="6" id="KW-1185">Reference proteome</keyword>
<protein>
    <recommendedName>
        <fullName evidence="4">Orn/Lys/Arg decarboxylase C-terminal domain-containing protein</fullName>
    </recommendedName>
</protein>
<evidence type="ECO:0000256" key="1">
    <source>
        <dbReference type="ARBA" id="ARBA00001933"/>
    </source>
</evidence>
<evidence type="ECO:0000313" key="6">
    <source>
        <dbReference type="Proteomes" id="UP000305546"/>
    </source>
</evidence>
<proteinExistence type="predicted"/>
<dbReference type="AlphaFoldDB" id="A0A5C4LWE1"/>
<feature type="domain" description="Orn/Lys/Arg decarboxylase C-terminal" evidence="4">
    <location>
        <begin position="43"/>
        <end position="100"/>
    </location>
</feature>
<feature type="region of interest" description="Disordered" evidence="3">
    <location>
        <begin position="111"/>
        <end position="130"/>
    </location>
</feature>
<sequence>MGTADWRAARCPRRIAAQLTIADDEDTTPAPELHLPAPTELELEQAMSPREAFFGPAEHVPTQQAAGRVAAETLSPYPPGVPVVLPGEILTQPVIDYLRSGVVATMLIPDATDEEEKWPRRQELSSSHGS</sequence>
<comment type="cofactor">
    <cofactor evidence="1">
        <name>pyridoxal 5'-phosphate</name>
        <dbReference type="ChEBI" id="CHEBI:597326"/>
    </cofactor>
</comment>
<dbReference type="GO" id="GO:0003824">
    <property type="term" value="F:catalytic activity"/>
    <property type="evidence" value="ECO:0007669"/>
    <property type="project" value="InterPro"/>
</dbReference>
<gene>
    <name evidence="5" type="ORF">FG385_20615</name>
</gene>
<accession>A0A5C4LWE1</accession>
<dbReference type="InterPro" id="IPR008286">
    <property type="entry name" value="Prn/Lys/Arg_de-COase_C"/>
</dbReference>
<dbReference type="RefSeq" id="WP_139098402.1">
    <property type="nucleotide sequence ID" value="NZ_VDFW01000018.1"/>
</dbReference>
<evidence type="ECO:0000256" key="3">
    <source>
        <dbReference type="SAM" id="MobiDB-lite"/>
    </source>
</evidence>
<reference evidence="5 6" key="1">
    <citation type="submission" date="2019-06" db="EMBL/GenBank/DDBJ databases">
        <title>Amycolatopsis alkalitolerans sp. nov., isolated from Gastrodia elata Blume.</title>
        <authorList>
            <person name="Narsing Rao M.P."/>
            <person name="Li W.J."/>
        </authorList>
    </citation>
    <scope>NUCLEOTIDE SEQUENCE [LARGE SCALE GENOMIC DNA]</scope>
    <source>
        <strain evidence="5 6">SYSUP0005</strain>
    </source>
</reference>
<dbReference type="OrthoDB" id="9815233at2"/>
<dbReference type="PANTHER" id="PTHR43277">
    <property type="entry name" value="ARGININE DECARBOXYLASE"/>
    <property type="match status" value="1"/>
</dbReference>
<evidence type="ECO:0000259" key="4">
    <source>
        <dbReference type="Pfam" id="PF03711"/>
    </source>
</evidence>
<dbReference type="PANTHER" id="PTHR43277:SF4">
    <property type="entry name" value="ARGININE DECARBOXYLASE"/>
    <property type="match status" value="1"/>
</dbReference>
<dbReference type="Proteomes" id="UP000305546">
    <property type="component" value="Unassembled WGS sequence"/>
</dbReference>
<dbReference type="InterPro" id="IPR052357">
    <property type="entry name" value="Orn_Lys_Arg_decarboxylase-I"/>
</dbReference>
<evidence type="ECO:0000313" key="5">
    <source>
        <dbReference type="EMBL" id="TNC23762.1"/>
    </source>
</evidence>
<dbReference type="Gene3D" id="3.90.100.10">
    <property type="entry name" value="Orn/Lys/Arg decarboxylase, C-terminal domain"/>
    <property type="match status" value="1"/>
</dbReference>
<comment type="caution">
    <text evidence="5">The sequence shown here is derived from an EMBL/GenBank/DDBJ whole genome shotgun (WGS) entry which is preliminary data.</text>
</comment>
<dbReference type="SUPFAM" id="SSF55904">
    <property type="entry name" value="Ornithine decarboxylase C-terminal domain"/>
    <property type="match status" value="1"/>
</dbReference>
<name>A0A5C4LWE1_9PSEU</name>
<dbReference type="InterPro" id="IPR036633">
    <property type="entry name" value="Prn/Lys/Arg_de-COase_C_sf"/>
</dbReference>
<keyword evidence="2" id="KW-0663">Pyridoxal phosphate</keyword>